<dbReference type="PANTHER" id="PTHR30349:SF41">
    <property type="entry name" value="INTEGRASE_RECOMBINASE PROTEIN MJ0367-RELATED"/>
    <property type="match status" value="1"/>
</dbReference>
<dbReference type="AlphaFoldDB" id="A0A1M6GTE8"/>
<dbReference type="InterPro" id="IPR013762">
    <property type="entry name" value="Integrase-like_cat_sf"/>
</dbReference>
<dbReference type="EMBL" id="FQZA01000005">
    <property type="protein sequence ID" value="SHJ13139.1"/>
    <property type="molecule type" value="Genomic_DNA"/>
</dbReference>
<evidence type="ECO:0000256" key="5">
    <source>
        <dbReference type="SAM" id="MobiDB-lite"/>
    </source>
</evidence>
<dbReference type="RefSeq" id="WP_139250832.1">
    <property type="nucleotide sequence ID" value="NZ_FQZA01000005.1"/>
</dbReference>
<evidence type="ECO:0000256" key="2">
    <source>
        <dbReference type="ARBA" id="ARBA00022908"/>
    </source>
</evidence>
<keyword evidence="2" id="KW-0229">DNA integration</keyword>
<dbReference type="SUPFAM" id="SSF56349">
    <property type="entry name" value="DNA breaking-rejoining enzymes"/>
    <property type="match status" value="1"/>
</dbReference>
<keyword evidence="8" id="KW-1185">Reference proteome</keyword>
<name>A0A1M6GTE8_9RHOB</name>
<comment type="similarity">
    <text evidence="1">Belongs to the 'phage' integrase family.</text>
</comment>
<dbReference type="InterPro" id="IPR002104">
    <property type="entry name" value="Integrase_catalytic"/>
</dbReference>
<dbReference type="STRING" id="313368.SAMN04488012_10578"/>
<dbReference type="GO" id="GO:0015074">
    <property type="term" value="P:DNA integration"/>
    <property type="evidence" value="ECO:0007669"/>
    <property type="project" value="UniProtKB-KW"/>
</dbReference>
<proteinExistence type="inferred from homology"/>
<dbReference type="Pfam" id="PF00589">
    <property type="entry name" value="Phage_integrase"/>
    <property type="match status" value="1"/>
</dbReference>
<dbReference type="Gene3D" id="1.10.443.10">
    <property type="entry name" value="Intergrase catalytic core"/>
    <property type="match status" value="1"/>
</dbReference>
<dbReference type="InterPro" id="IPR011010">
    <property type="entry name" value="DNA_brk_join_enz"/>
</dbReference>
<accession>A0A1M6GTE8</accession>
<dbReference type="InterPro" id="IPR050090">
    <property type="entry name" value="Tyrosine_recombinase_XerCD"/>
</dbReference>
<sequence length="442" mass="50114">MDNDAQVTPNGTPSLEPLQLRKIQSGGNTVKIPITPDYKADLFGTAYLAAHHEEPVNTRDARFQSLAILRLAAIVGDIQRPEHRLSYETGLTEPELRAIDLLIRHTHAVLSDLVEEKKKGIDFINLELALSKLKPAAATTHHLRATYVIDYLEWLMRTGDGVLSRYVVPDSDIRLRRQAFESIRQCITKPTKPGRTKRNAFSGYALSRLEEHMGTYDPRAIWKDGLTALRNSTMFALQFYGGLRRSEVLALKWEDIKPGRGTNYPPEISVAARRNDPEDPRKRKPEAKTGSGVVTVPNEVFRQLDEAWREAWDDIYDLAEEIGVESNMDHTFVFVTTTMRRPDLFGSPLSLSGFNAASQKLCLSCGIAKGELTSHALRHLSAMRYVRRQRQRNEPADAIEKGMREFFRWSTTSNMPSYYTANEDHAAIYADMLTDARFCEEM</sequence>
<dbReference type="CDD" id="cd00397">
    <property type="entry name" value="DNA_BRE_C"/>
    <property type="match status" value="1"/>
</dbReference>
<organism evidence="7 8">
    <name type="scientific">Palleronia salina</name>
    <dbReference type="NCBI Taxonomy" id="313368"/>
    <lineage>
        <taxon>Bacteria</taxon>
        <taxon>Pseudomonadati</taxon>
        <taxon>Pseudomonadota</taxon>
        <taxon>Alphaproteobacteria</taxon>
        <taxon>Rhodobacterales</taxon>
        <taxon>Roseobacteraceae</taxon>
        <taxon>Palleronia</taxon>
    </lineage>
</organism>
<evidence type="ECO:0000256" key="4">
    <source>
        <dbReference type="ARBA" id="ARBA00023172"/>
    </source>
</evidence>
<keyword evidence="3" id="KW-0238">DNA-binding</keyword>
<gene>
    <name evidence="7" type="ORF">SAMN04488012_10578</name>
</gene>
<dbReference type="GO" id="GO:0006310">
    <property type="term" value="P:DNA recombination"/>
    <property type="evidence" value="ECO:0007669"/>
    <property type="project" value="UniProtKB-KW"/>
</dbReference>
<evidence type="ECO:0000259" key="6">
    <source>
        <dbReference type="PROSITE" id="PS51898"/>
    </source>
</evidence>
<keyword evidence="4" id="KW-0233">DNA recombination</keyword>
<evidence type="ECO:0000313" key="7">
    <source>
        <dbReference type="EMBL" id="SHJ13139.1"/>
    </source>
</evidence>
<evidence type="ECO:0000256" key="3">
    <source>
        <dbReference type="ARBA" id="ARBA00023125"/>
    </source>
</evidence>
<evidence type="ECO:0000256" key="1">
    <source>
        <dbReference type="ARBA" id="ARBA00008857"/>
    </source>
</evidence>
<reference evidence="7 8" key="1">
    <citation type="submission" date="2016-11" db="EMBL/GenBank/DDBJ databases">
        <authorList>
            <person name="Jaros S."/>
            <person name="Januszkiewicz K."/>
            <person name="Wedrychowicz H."/>
        </authorList>
    </citation>
    <scope>NUCLEOTIDE SEQUENCE [LARGE SCALE GENOMIC DNA]</scope>
    <source>
        <strain evidence="7 8">DSM 26892</strain>
    </source>
</reference>
<dbReference type="GO" id="GO:0003677">
    <property type="term" value="F:DNA binding"/>
    <property type="evidence" value="ECO:0007669"/>
    <property type="project" value="UniProtKB-KW"/>
</dbReference>
<feature type="domain" description="Tyr recombinase" evidence="6">
    <location>
        <begin position="196"/>
        <end position="431"/>
    </location>
</feature>
<evidence type="ECO:0000313" key="8">
    <source>
        <dbReference type="Proteomes" id="UP000184040"/>
    </source>
</evidence>
<protein>
    <submittedName>
        <fullName evidence="7">Phage integrase family protein</fullName>
    </submittedName>
</protein>
<dbReference type="Proteomes" id="UP000184040">
    <property type="component" value="Unassembled WGS sequence"/>
</dbReference>
<dbReference type="PANTHER" id="PTHR30349">
    <property type="entry name" value="PHAGE INTEGRASE-RELATED"/>
    <property type="match status" value="1"/>
</dbReference>
<dbReference type="PROSITE" id="PS51898">
    <property type="entry name" value="TYR_RECOMBINASE"/>
    <property type="match status" value="1"/>
</dbReference>
<feature type="region of interest" description="Disordered" evidence="5">
    <location>
        <begin position="264"/>
        <end position="290"/>
    </location>
</feature>